<evidence type="ECO:0000313" key="5">
    <source>
        <dbReference type="Proteomes" id="UP000065473"/>
    </source>
</evidence>
<dbReference type="Proteomes" id="UP000060043">
    <property type="component" value="Chromosome"/>
</dbReference>
<dbReference type="EMBL" id="CP013695">
    <property type="protein sequence ID" value="ALU31702.1"/>
    <property type="molecule type" value="Genomic_DNA"/>
</dbReference>
<feature type="transmembrane region" description="Helical" evidence="1">
    <location>
        <begin position="21"/>
        <end position="40"/>
    </location>
</feature>
<gene>
    <name evidence="2" type="ORF">ATY89_02745</name>
    <name evidence="3" type="ORF">ATZ20_05770</name>
</gene>
<keyword evidence="1" id="KW-0812">Transmembrane</keyword>
<organism evidence="3 4">
    <name type="scientific">Sulfolobus acidocaldarius</name>
    <dbReference type="NCBI Taxonomy" id="2285"/>
    <lineage>
        <taxon>Archaea</taxon>
        <taxon>Thermoproteota</taxon>
        <taxon>Thermoprotei</taxon>
        <taxon>Sulfolobales</taxon>
        <taxon>Sulfolobaceae</taxon>
        <taxon>Sulfolobus</taxon>
    </lineage>
</organism>
<feature type="transmembrane region" description="Helical" evidence="1">
    <location>
        <begin position="52"/>
        <end position="73"/>
    </location>
</feature>
<keyword evidence="1" id="KW-1133">Transmembrane helix</keyword>
<proteinExistence type="predicted"/>
<feature type="transmembrane region" description="Helical" evidence="1">
    <location>
        <begin position="125"/>
        <end position="148"/>
    </location>
</feature>
<evidence type="ECO:0000313" key="2">
    <source>
        <dbReference type="EMBL" id="ALU28975.1"/>
    </source>
</evidence>
<keyword evidence="1" id="KW-0472">Membrane</keyword>
<dbReference type="OMA" id="QEVYYGY"/>
<dbReference type="EMBL" id="CP013694">
    <property type="protein sequence ID" value="ALU28975.1"/>
    <property type="molecule type" value="Genomic_DNA"/>
</dbReference>
<feature type="transmembrane region" description="Helical" evidence="1">
    <location>
        <begin position="186"/>
        <end position="208"/>
    </location>
</feature>
<evidence type="ECO:0000313" key="3">
    <source>
        <dbReference type="EMBL" id="ALU31702.1"/>
    </source>
</evidence>
<dbReference type="Proteomes" id="UP000065473">
    <property type="component" value="Chromosome"/>
</dbReference>
<accession>A0A0U3H2M2</accession>
<feature type="transmembrane region" description="Helical" evidence="1">
    <location>
        <begin position="160"/>
        <end position="180"/>
    </location>
</feature>
<feature type="transmembrane region" description="Helical" evidence="1">
    <location>
        <begin position="94"/>
        <end position="113"/>
    </location>
</feature>
<evidence type="ECO:0000256" key="1">
    <source>
        <dbReference type="SAM" id="Phobius"/>
    </source>
</evidence>
<evidence type="ECO:0000313" key="4">
    <source>
        <dbReference type="Proteomes" id="UP000060043"/>
    </source>
</evidence>
<sequence>MKLYLSFILAKRASKRSLGTTFYLFTLSFIVFGLNIYFISRLSSQNPSFLSTATFPSLVFVIAFISLIVTLLGDDRQSGLLEYLVAEGFTAQEVYYGYLLAYLSISLPVIIPVDLVLGLMERNVLYILIVVLASVGTLFLTYSISFSFTGLQRVTGSSRYPLAAYVALGISLLYLFSYSIVGYKELLAFLLYLSTGLTVSGISLLLVVGKLIDEEKLLP</sequence>
<dbReference type="OrthoDB" id="43784at2157"/>
<dbReference type="RefSeq" id="WP_011277613.1">
    <property type="nucleotide sequence ID" value="NZ_BHWZ01000001.1"/>
</dbReference>
<dbReference type="GeneID" id="14551251"/>
<protein>
    <submittedName>
        <fullName evidence="3">Uncharacterized protein</fullName>
    </submittedName>
</protein>
<name>A0A0U3H2M2_9CREN</name>
<dbReference type="AlphaFoldDB" id="A0A0U3H2M2"/>
<reference evidence="4 5" key="1">
    <citation type="submission" date="2015-12" db="EMBL/GenBank/DDBJ databases">
        <title>A stable core within a dynamic pangenome in Sulfolobus acidocaldarius.</title>
        <authorList>
            <person name="Anderson R."/>
            <person name="Kouris A."/>
            <person name="Seward C."/>
            <person name="Campbell K."/>
            <person name="Whitaker R."/>
        </authorList>
    </citation>
    <scope>NUCLEOTIDE SEQUENCE [LARGE SCALE GENOMIC DNA]</scope>
    <source>
        <strain evidence="2 5">GG12-C01-09</strain>
        <strain evidence="3 4">NG05B_CO5_07</strain>
    </source>
</reference>